<sequence length="541" mass="60954">MNMKKSLKRINVFLIFSLLISTVTVFYFFYNADQNKTGLVEDVTADFSEGWQVTERQTNKITVRRVLPQTLQESDVFSLKANSMAVQVRVGGRVIKEHGDINKTGFELPFGNVLLFAPLAPEDVGSELEITFAAREPINETQLFFDMYIGPKASVSALLLRENLSVSLYSISCVILCVLFVAFSCALLARTGNRGYRSFLYFSLFVLLSGIWMETDTDILQWITGRTTAIFFASYLSFMLLPPMIFLFLGEMKLHCTKVLHILCWIHLVNLLICLLLHLCKVVPLTHMIVEIHALMLVSIVVMTVTLARERWLYRSRESMVSLAGMGILGLSVVISVIQYYLSEGNGSNSAIFRFGLFLFVLLFSAETFQQMAYILRENEKAERYRQYAYLDALTGLFNRRSFEEELKRLQEAAEESFTILMFDINGLKEANDHFGHSEGDLLIINGAKCIQEAFVNIGLCFRIGGDEFAVVAAGKTKNIIDAALSVFRSQAEAYNGEEHRVPLKVACGVACKNPGDTIQPEQVFHNADAAMYRDKAGSRR</sequence>
<dbReference type="Pfam" id="PF00990">
    <property type="entry name" value="GGDEF"/>
    <property type="match status" value="1"/>
</dbReference>
<evidence type="ECO:0000313" key="4">
    <source>
        <dbReference type="Proteomes" id="UP000611762"/>
    </source>
</evidence>
<dbReference type="InterPro" id="IPR043128">
    <property type="entry name" value="Rev_trsase/Diguanyl_cyclase"/>
</dbReference>
<proteinExistence type="predicted"/>
<reference evidence="3" key="1">
    <citation type="submission" date="2020-08" db="EMBL/GenBank/DDBJ databases">
        <title>Genome public.</title>
        <authorList>
            <person name="Liu C."/>
            <person name="Sun Q."/>
        </authorList>
    </citation>
    <scope>NUCLEOTIDE SEQUENCE</scope>
    <source>
        <strain evidence="3">H8</strain>
    </source>
</reference>
<feature type="transmembrane region" description="Helical" evidence="1">
    <location>
        <begin position="262"/>
        <end position="279"/>
    </location>
</feature>
<dbReference type="SMART" id="SM00267">
    <property type="entry name" value="GGDEF"/>
    <property type="match status" value="1"/>
</dbReference>
<dbReference type="InterPro" id="IPR029787">
    <property type="entry name" value="Nucleotide_cyclase"/>
</dbReference>
<dbReference type="GO" id="GO:1902201">
    <property type="term" value="P:negative regulation of bacterial-type flagellum-dependent cell motility"/>
    <property type="evidence" value="ECO:0007669"/>
    <property type="project" value="TreeGrafter"/>
</dbReference>
<gene>
    <name evidence="3" type="ORF">H8698_03995</name>
</gene>
<accession>A0A926HU25</accession>
<feature type="domain" description="GGDEF" evidence="2">
    <location>
        <begin position="416"/>
        <end position="541"/>
    </location>
</feature>
<feature type="transmembrane region" description="Helical" evidence="1">
    <location>
        <begin position="196"/>
        <end position="213"/>
    </location>
</feature>
<dbReference type="Gene3D" id="3.30.70.270">
    <property type="match status" value="1"/>
</dbReference>
<dbReference type="InterPro" id="IPR000160">
    <property type="entry name" value="GGDEF_dom"/>
</dbReference>
<dbReference type="GO" id="GO:0052621">
    <property type="term" value="F:diguanylate cyclase activity"/>
    <property type="evidence" value="ECO:0007669"/>
    <property type="project" value="TreeGrafter"/>
</dbReference>
<dbReference type="GO" id="GO:0005886">
    <property type="term" value="C:plasma membrane"/>
    <property type="evidence" value="ECO:0007669"/>
    <property type="project" value="TreeGrafter"/>
</dbReference>
<dbReference type="PROSITE" id="PS50887">
    <property type="entry name" value="GGDEF"/>
    <property type="match status" value="1"/>
</dbReference>
<dbReference type="InterPro" id="IPR050469">
    <property type="entry name" value="Diguanylate_Cyclase"/>
</dbReference>
<evidence type="ECO:0000256" key="1">
    <source>
        <dbReference type="SAM" id="Phobius"/>
    </source>
</evidence>
<dbReference type="AlphaFoldDB" id="A0A926HU25"/>
<feature type="transmembrane region" description="Helical" evidence="1">
    <location>
        <begin position="168"/>
        <end position="189"/>
    </location>
</feature>
<dbReference type="Proteomes" id="UP000611762">
    <property type="component" value="Unassembled WGS sequence"/>
</dbReference>
<dbReference type="SUPFAM" id="SSF55073">
    <property type="entry name" value="Nucleotide cyclase"/>
    <property type="match status" value="1"/>
</dbReference>
<feature type="transmembrane region" description="Helical" evidence="1">
    <location>
        <begin position="320"/>
        <end position="341"/>
    </location>
</feature>
<feature type="transmembrane region" description="Helical" evidence="1">
    <location>
        <begin position="229"/>
        <end position="250"/>
    </location>
</feature>
<dbReference type="NCBIfam" id="TIGR00254">
    <property type="entry name" value="GGDEF"/>
    <property type="match status" value="1"/>
</dbReference>
<feature type="transmembrane region" description="Helical" evidence="1">
    <location>
        <begin position="285"/>
        <end position="308"/>
    </location>
</feature>
<keyword evidence="1" id="KW-0812">Transmembrane</keyword>
<dbReference type="GO" id="GO:0043709">
    <property type="term" value="P:cell adhesion involved in single-species biofilm formation"/>
    <property type="evidence" value="ECO:0007669"/>
    <property type="project" value="TreeGrafter"/>
</dbReference>
<name>A0A926HU25_9FIRM</name>
<keyword evidence="1" id="KW-1133">Transmembrane helix</keyword>
<dbReference type="CDD" id="cd01949">
    <property type="entry name" value="GGDEF"/>
    <property type="match status" value="1"/>
</dbReference>
<comment type="caution">
    <text evidence="3">The sequence shown here is derived from an EMBL/GenBank/DDBJ whole genome shotgun (WGS) entry which is preliminary data.</text>
</comment>
<dbReference type="RefSeq" id="WP_249311264.1">
    <property type="nucleotide sequence ID" value="NZ_JACRSU010000001.1"/>
</dbReference>
<evidence type="ECO:0000259" key="2">
    <source>
        <dbReference type="PROSITE" id="PS50887"/>
    </source>
</evidence>
<organism evidence="3 4">
    <name type="scientific">Congzhengia minquanensis</name>
    <dbReference type="NCBI Taxonomy" id="2763657"/>
    <lineage>
        <taxon>Bacteria</taxon>
        <taxon>Bacillati</taxon>
        <taxon>Bacillota</taxon>
        <taxon>Clostridia</taxon>
        <taxon>Eubacteriales</taxon>
        <taxon>Oscillospiraceae</taxon>
        <taxon>Congzhengia</taxon>
    </lineage>
</organism>
<dbReference type="PANTHER" id="PTHR45138">
    <property type="entry name" value="REGULATORY COMPONENTS OF SENSORY TRANSDUCTION SYSTEM"/>
    <property type="match status" value="1"/>
</dbReference>
<keyword evidence="1" id="KW-0472">Membrane</keyword>
<keyword evidence="4" id="KW-1185">Reference proteome</keyword>
<feature type="transmembrane region" description="Helical" evidence="1">
    <location>
        <begin position="12"/>
        <end position="30"/>
    </location>
</feature>
<dbReference type="EMBL" id="JACRSU010000001">
    <property type="protein sequence ID" value="MBC8540137.1"/>
    <property type="molecule type" value="Genomic_DNA"/>
</dbReference>
<protein>
    <submittedName>
        <fullName evidence="3">GGDEF domain-containing protein</fullName>
    </submittedName>
</protein>
<evidence type="ECO:0000313" key="3">
    <source>
        <dbReference type="EMBL" id="MBC8540137.1"/>
    </source>
</evidence>
<feature type="transmembrane region" description="Helical" evidence="1">
    <location>
        <begin position="353"/>
        <end position="376"/>
    </location>
</feature>
<dbReference type="PANTHER" id="PTHR45138:SF24">
    <property type="entry name" value="DIGUANYLATE CYCLASE DGCC-RELATED"/>
    <property type="match status" value="1"/>
</dbReference>